<evidence type="ECO:0000256" key="1">
    <source>
        <dbReference type="SAM" id="Phobius"/>
    </source>
</evidence>
<dbReference type="Proteomes" id="UP000276834">
    <property type="component" value="Unassembled WGS sequence"/>
</dbReference>
<dbReference type="EMBL" id="QUSF01000007">
    <property type="protein sequence ID" value="RLW07611.1"/>
    <property type="molecule type" value="Genomic_DNA"/>
</dbReference>
<gene>
    <name evidence="2" type="ORF">DV515_00003839</name>
</gene>
<sequence>MHFWETIWTCLMVLVLVIPSHIPLPVLETLITPSQINLKALANLMMQIYGMAVPQKEEVMAVAAMNGRVQLQTMAKMRRLLREQ</sequence>
<reference evidence="2 3" key="1">
    <citation type="journal article" date="2018" name="Proc. R. Soc. B">
        <title>A non-coding region near Follistatin controls head colour polymorphism in the Gouldian finch.</title>
        <authorList>
            <person name="Toomey M.B."/>
            <person name="Marques C.I."/>
            <person name="Andrade P."/>
            <person name="Araujo P.M."/>
            <person name="Sabatino S."/>
            <person name="Gazda M.A."/>
            <person name="Afonso S."/>
            <person name="Lopes R.J."/>
            <person name="Corbo J.C."/>
            <person name="Carneiro M."/>
        </authorList>
    </citation>
    <scope>NUCLEOTIDE SEQUENCE [LARGE SCALE GENOMIC DNA]</scope>
    <source>
        <strain evidence="2">Red01</strain>
        <tissue evidence="2">Muscle</tissue>
    </source>
</reference>
<keyword evidence="1" id="KW-0812">Transmembrane</keyword>
<keyword evidence="1" id="KW-1133">Transmembrane helix</keyword>
<dbReference type="AlphaFoldDB" id="A0A3L8SSH3"/>
<evidence type="ECO:0000313" key="2">
    <source>
        <dbReference type="EMBL" id="RLW07611.1"/>
    </source>
</evidence>
<proteinExistence type="predicted"/>
<feature type="transmembrane region" description="Helical" evidence="1">
    <location>
        <begin position="6"/>
        <end position="27"/>
    </location>
</feature>
<organism evidence="2 3">
    <name type="scientific">Chloebia gouldiae</name>
    <name type="common">Gouldian finch</name>
    <name type="synonym">Erythrura gouldiae</name>
    <dbReference type="NCBI Taxonomy" id="44316"/>
    <lineage>
        <taxon>Eukaryota</taxon>
        <taxon>Metazoa</taxon>
        <taxon>Chordata</taxon>
        <taxon>Craniata</taxon>
        <taxon>Vertebrata</taxon>
        <taxon>Euteleostomi</taxon>
        <taxon>Archelosauria</taxon>
        <taxon>Archosauria</taxon>
        <taxon>Dinosauria</taxon>
        <taxon>Saurischia</taxon>
        <taxon>Theropoda</taxon>
        <taxon>Coelurosauria</taxon>
        <taxon>Aves</taxon>
        <taxon>Neognathae</taxon>
        <taxon>Neoaves</taxon>
        <taxon>Telluraves</taxon>
        <taxon>Australaves</taxon>
        <taxon>Passeriformes</taxon>
        <taxon>Passeroidea</taxon>
        <taxon>Passeridae</taxon>
        <taxon>Chloebia</taxon>
    </lineage>
</organism>
<name>A0A3L8SSH3_CHLGU</name>
<accession>A0A3L8SSH3</accession>
<evidence type="ECO:0000313" key="3">
    <source>
        <dbReference type="Proteomes" id="UP000276834"/>
    </source>
</evidence>
<comment type="caution">
    <text evidence="2">The sequence shown here is derived from an EMBL/GenBank/DDBJ whole genome shotgun (WGS) entry which is preliminary data.</text>
</comment>
<keyword evidence="1" id="KW-0472">Membrane</keyword>
<protein>
    <submittedName>
        <fullName evidence="2">Uncharacterized protein</fullName>
    </submittedName>
</protein>
<keyword evidence="3" id="KW-1185">Reference proteome</keyword>